<dbReference type="Gene3D" id="1.10.150.240">
    <property type="entry name" value="Putative phosphatase, domain 2"/>
    <property type="match status" value="1"/>
</dbReference>
<comment type="caution">
    <text evidence="1">The sequence shown here is derived from an EMBL/GenBank/DDBJ whole genome shotgun (WGS) entry which is preliminary data.</text>
</comment>
<accession>A0A2H0V0U8</accession>
<proteinExistence type="predicted"/>
<organism evidence="1 2">
    <name type="scientific">Candidatus Falkowbacteria bacterium CG10_big_fil_rev_8_21_14_0_10_44_15</name>
    <dbReference type="NCBI Taxonomy" id="1974569"/>
    <lineage>
        <taxon>Bacteria</taxon>
        <taxon>Candidatus Falkowiibacteriota</taxon>
    </lineage>
</organism>
<gene>
    <name evidence="1" type="ORF">COU01_00160</name>
</gene>
<protein>
    <recommendedName>
        <fullName evidence="3">HAD family hydrolase</fullName>
    </recommendedName>
</protein>
<evidence type="ECO:0008006" key="3">
    <source>
        <dbReference type="Google" id="ProtNLM"/>
    </source>
</evidence>
<reference evidence="2" key="1">
    <citation type="submission" date="2017-09" db="EMBL/GenBank/DDBJ databases">
        <title>Depth-based differentiation of microbial function through sediment-hosted aquifers and enrichment of novel symbionts in the deep terrestrial subsurface.</title>
        <authorList>
            <person name="Probst A.J."/>
            <person name="Ladd B."/>
            <person name="Jarett J.K."/>
            <person name="Geller-Mcgrath D.E."/>
            <person name="Sieber C.M.K."/>
            <person name="Emerson J.B."/>
            <person name="Anantharaman K."/>
            <person name="Thomas B.C."/>
            <person name="Malmstrom R."/>
            <person name="Stieglmeier M."/>
            <person name="Klingl A."/>
            <person name="Woyke T."/>
            <person name="Ryan C.M."/>
            <person name="Banfield J.F."/>
        </authorList>
    </citation>
    <scope>NUCLEOTIDE SEQUENCE [LARGE SCALE GENOMIC DNA]</scope>
</reference>
<dbReference type="AlphaFoldDB" id="A0A2H0V0U8"/>
<evidence type="ECO:0000313" key="2">
    <source>
        <dbReference type="Proteomes" id="UP000228510"/>
    </source>
</evidence>
<dbReference type="Gene3D" id="3.40.50.1000">
    <property type="entry name" value="HAD superfamily/HAD-like"/>
    <property type="match status" value="1"/>
</dbReference>
<dbReference type="SUPFAM" id="SSF56784">
    <property type="entry name" value="HAD-like"/>
    <property type="match status" value="1"/>
</dbReference>
<name>A0A2H0V0U8_9BACT</name>
<dbReference type="EMBL" id="PFAT01000003">
    <property type="protein sequence ID" value="PIR92675.1"/>
    <property type="molecule type" value="Genomic_DNA"/>
</dbReference>
<evidence type="ECO:0000313" key="1">
    <source>
        <dbReference type="EMBL" id="PIR92675.1"/>
    </source>
</evidence>
<dbReference type="InterPro" id="IPR036412">
    <property type="entry name" value="HAD-like_sf"/>
</dbReference>
<dbReference type="InterPro" id="IPR023198">
    <property type="entry name" value="PGP-like_dom2"/>
</dbReference>
<dbReference type="InterPro" id="IPR023214">
    <property type="entry name" value="HAD_sf"/>
</dbReference>
<sequence length="99" mass="11071">MSKKSTLIVLDFDDTLILSAFTLIPFYRGILDKQGFGLATEQVWRAHWGKILEEVISACCPNLDESQIEQACLHIRQNAENFKVPSVIGGPPAIELLEQ</sequence>
<dbReference type="Proteomes" id="UP000228510">
    <property type="component" value="Unassembled WGS sequence"/>
</dbReference>